<dbReference type="AlphaFoldDB" id="A0A1I6AW84"/>
<dbReference type="SMART" id="SM00342">
    <property type="entry name" value="HTH_ARAC"/>
    <property type="match status" value="1"/>
</dbReference>
<evidence type="ECO:0000313" key="7">
    <source>
        <dbReference type="EMBL" id="SFQ72981.1"/>
    </source>
</evidence>
<keyword evidence="8" id="KW-1185">Reference proteome</keyword>
<dbReference type="InterPro" id="IPR041522">
    <property type="entry name" value="CdaR_GGDEF"/>
</dbReference>
<dbReference type="SUPFAM" id="SSF46689">
    <property type="entry name" value="Homeodomain-like"/>
    <property type="match status" value="2"/>
</dbReference>
<dbReference type="GO" id="GO:0043565">
    <property type="term" value="F:sequence-specific DNA binding"/>
    <property type="evidence" value="ECO:0007669"/>
    <property type="project" value="InterPro"/>
</dbReference>
<dbReference type="InterPro" id="IPR020449">
    <property type="entry name" value="Tscrpt_reg_AraC-type_HTH"/>
</dbReference>
<dbReference type="Gene3D" id="3.40.50.2300">
    <property type="match status" value="1"/>
</dbReference>
<dbReference type="GO" id="GO:0000160">
    <property type="term" value="P:phosphorelay signal transduction system"/>
    <property type="evidence" value="ECO:0007669"/>
    <property type="project" value="InterPro"/>
</dbReference>
<feature type="domain" description="HTH araC/xylS-type" evidence="5">
    <location>
        <begin position="408"/>
        <end position="506"/>
    </location>
</feature>
<evidence type="ECO:0000256" key="2">
    <source>
        <dbReference type="ARBA" id="ARBA00023125"/>
    </source>
</evidence>
<proteinExistence type="predicted"/>
<dbReference type="Proteomes" id="UP000198734">
    <property type="component" value="Unassembled WGS sequence"/>
</dbReference>
<dbReference type="STRING" id="126156.SAMN05421670_3676"/>
<dbReference type="InterPro" id="IPR011006">
    <property type="entry name" value="CheY-like_superfamily"/>
</dbReference>
<keyword evidence="1" id="KW-0805">Transcription regulation</keyword>
<dbReference type="InterPro" id="IPR018062">
    <property type="entry name" value="HTH_AraC-typ_CS"/>
</dbReference>
<dbReference type="InterPro" id="IPR018060">
    <property type="entry name" value="HTH_AraC"/>
</dbReference>
<dbReference type="PANTHER" id="PTHR43280">
    <property type="entry name" value="ARAC-FAMILY TRANSCRIPTIONAL REGULATOR"/>
    <property type="match status" value="1"/>
</dbReference>
<dbReference type="PROSITE" id="PS01124">
    <property type="entry name" value="HTH_ARAC_FAMILY_2"/>
    <property type="match status" value="1"/>
</dbReference>
<evidence type="ECO:0000256" key="4">
    <source>
        <dbReference type="PROSITE-ProRule" id="PRU00169"/>
    </source>
</evidence>
<dbReference type="Pfam" id="PF12833">
    <property type="entry name" value="HTH_18"/>
    <property type="match status" value="1"/>
</dbReference>
<evidence type="ECO:0000259" key="5">
    <source>
        <dbReference type="PROSITE" id="PS01124"/>
    </source>
</evidence>
<gene>
    <name evidence="7" type="ORF">SAMN05421670_3676</name>
</gene>
<feature type="domain" description="Response regulatory" evidence="6">
    <location>
        <begin position="2"/>
        <end position="118"/>
    </location>
</feature>
<dbReference type="CDD" id="cd17536">
    <property type="entry name" value="REC_YesN-like"/>
    <property type="match status" value="1"/>
</dbReference>
<protein>
    <submittedName>
        <fullName evidence="7">Two-component system, response regulator YesN</fullName>
    </submittedName>
</protein>
<reference evidence="8" key="1">
    <citation type="submission" date="2016-10" db="EMBL/GenBank/DDBJ databases">
        <authorList>
            <person name="Varghese N."/>
            <person name="Submissions S."/>
        </authorList>
    </citation>
    <scope>NUCLEOTIDE SEQUENCE [LARGE SCALE GENOMIC DNA]</scope>
    <source>
        <strain evidence="8">DSM 11706</strain>
    </source>
</reference>
<dbReference type="Pfam" id="PF00072">
    <property type="entry name" value="Response_reg"/>
    <property type="match status" value="1"/>
</dbReference>
<dbReference type="InterPro" id="IPR001789">
    <property type="entry name" value="Sig_transdc_resp-reg_receiver"/>
</dbReference>
<dbReference type="InterPro" id="IPR009057">
    <property type="entry name" value="Homeodomain-like_sf"/>
</dbReference>
<dbReference type="SMART" id="SM00448">
    <property type="entry name" value="REC"/>
    <property type="match status" value="1"/>
</dbReference>
<dbReference type="PROSITE" id="PS50110">
    <property type="entry name" value="RESPONSE_REGULATORY"/>
    <property type="match status" value="1"/>
</dbReference>
<evidence type="ECO:0000256" key="1">
    <source>
        <dbReference type="ARBA" id="ARBA00023015"/>
    </source>
</evidence>
<dbReference type="PANTHER" id="PTHR43280:SF2">
    <property type="entry name" value="HTH-TYPE TRANSCRIPTIONAL REGULATOR EXSA"/>
    <property type="match status" value="1"/>
</dbReference>
<evidence type="ECO:0000259" key="6">
    <source>
        <dbReference type="PROSITE" id="PS50110"/>
    </source>
</evidence>
<dbReference type="PROSITE" id="PS00041">
    <property type="entry name" value="HTH_ARAC_FAMILY_1"/>
    <property type="match status" value="1"/>
</dbReference>
<keyword evidence="2" id="KW-0238">DNA-binding</keyword>
<dbReference type="SUPFAM" id="SSF52172">
    <property type="entry name" value="CheY-like"/>
    <property type="match status" value="1"/>
</dbReference>
<dbReference type="Gene3D" id="1.10.10.60">
    <property type="entry name" value="Homeodomain-like"/>
    <property type="match status" value="2"/>
</dbReference>
<organism evidence="7 8">
    <name type="scientific">Psychrobacillus psychrotolerans</name>
    <dbReference type="NCBI Taxonomy" id="126156"/>
    <lineage>
        <taxon>Bacteria</taxon>
        <taxon>Bacillati</taxon>
        <taxon>Bacillota</taxon>
        <taxon>Bacilli</taxon>
        <taxon>Bacillales</taxon>
        <taxon>Bacillaceae</taxon>
        <taxon>Psychrobacillus</taxon>
    </lineage>
</organism>
<dbReference type="GO" id="GO:0003700">
    <property type="term" value="F:DNA-binding transcription factor activity"/>
    <property type="evidence" value="ECO:0007669"/>
    <property type="project" value="InterPro"/>
</dbReference>
<keyword evidence="3" id="KW-0804">Transcription</keyword>
<dbReference type="PRINTS" id="PR00032">
    <property type="entry name" value="HTHARAC"/>
</dbReference>
<accession>A0A1I6AW84</accession>
<evidence type="ECO:0000313" key="8">
    <source>
        <dbReference type="Proteomes" id="UP000198734"/>
    </source>
</evidence>
<keyword evidence="4" id="KW-0597">Phosphoprotein</keyword>
<evidence type="ECO:0000256" key="3">
    <source>
        <dbReference type="ARBA" id="ARBA00023163"/>
    </source>
</evidence>
<feature type="modified residue" description="4-aspartylphosphate" evidence="4">
    <location>
        <position position="53"/>
    </location>
</feature>
<name>A0A1I6AW84_9BACI</name>
<dbReference type="Pfam" id="PF17853">
    <property type="entry name" value="GGDEF_2"/>
    <property type="match status" value="1"/>
</dbReference>
<sequence length="514" mass="59502">MRLLIVDDEPIEREGMEAIIQKAFPDLLIEQAKNGKMAIELANTFQPDLVLMDIMMPGINGLEAIEAMKVSHPTTKFVMVTAFDMFDYARQAIKLGVKDYLLKPSKASEIVITVGRVLDECQKELEAENNSKMQIEKWEQALTLAETDIVTQLLFDHVHEVHIDMLVDMLETRSTLEKFVVVLVLPEGAHHYYLSIKEKVRATGDAWIGALNGRQLPLIIFRDSKSSFRSQAIALAKSILSLGNEQQGTEWFMGIGQVCENLDEIRLSYQEAVIATMDTTLAVKYRFYMDVPALTLETDNHIIKQQQKEFFDHIRLGDWAAIRTRLLEVIQQYENVGNSLIYTQQRILELLWVANRVMDEMGMETNALFFSFQANDYRQLRTETLLLLEQMNAVYNAHYDQREADKIHQIQQYIREHSHEDISLDALAYRVNLSPIYISKMFKEKLGVNYIDYLTECRIEKAKKLLNDPEKSLKEITFEIGYHEPNYFSKVFKKMCGVSPKEYRKTLWTKKAEV</sequence>
<dbReference type="EMBL" id="FOXU01000009">
    <property type="protein sequence ID" value="SFQ72981.1"/>
    <property type="molecule type" value="Genomic_DNA"/>
</dbReference>